<organism evidence="1 2">
    <name type="scientific">Escherichia coli O6:H1 (strain CFT073 / ATCC 700928 / UPEC)</name>
    <dbReference type="NCBI Taxonomy" id="199310"/>
    <lineage>
        <taxon>Bacteria</taxon>
        <taxon>Pseudomonadati</taxon>
        <taxon>Pseudomonadota</taxon>
        <taxon>Gammaproteobacteria</taxon>
        <taxon>Enterobacterales</taxon>
        <taxon>Enterobacteriaceae</taxon>
        <taxon>Escherichia</taxon>
    </lineage>
</organism>
<keyword evidence="2" id="KW-1185">Reference proteome</keyword>
<dbReference type="AlphaFoldDB" id="A0A0H2VBN4"/>
<protein>
    <submittedName>
        <fullName evidence="1">Uncharacterized protein</fullName>
    </submittedName>
</protein>
<dbReference type="EMBL" id="AE014075">
    <property type="protein sequence ID" value="AAN82679.1"/>
    <property type="molecule type" value="Genomic_DNA"/>
</dbReference>
<proteinExistence type="predicted"/>
<gene>
    <name evidence="1" type="ordered locus">c4243</name>
</gene>
<accession>A0A0H2VBN4</accession>
<evidence type="ECO:0000313" key="1">
    <source>
        <dbReference type="EMBL" id="AAN82679.1"/>
    </source>
</evidence>
<reference evidence="1 2" key="1">
    <citation type="journal article" date="2002" name="Proc. Natl. Acad. Sci. U.S.A.">
        <title>Extensive mosaic structure revealed by the complete genome sequence of uropathogenic Escherichia coli.</title>
        <authorList>
            <person name="Welch R.A."/>
            <person name="Burland V."/>
            <person name="Plunkett G.III."/>
            <person name="Redford P."/>
            <person name="Roesch P."/>
            <person name="Rasko D."/>
            <person name="Buckles E.L."/>
            <person name="Liou S.R."/>
            <person name="Boutin A."/>
            <person name="Hackett J."/>
            <person name="Stroud D."/>
            <person name="Mayhew G.F."/>
            <person name="Rose D.J."/>
            <person name="Zhou S."/>
            <person name="Schwartz D.C."/>
            <person name="Perna N.T."/>
            <person name="Mobley H.L."/>
            <person name="Donnenberg M.S."/>
            <person name="Blattner F.R."/>
        </authorList>
    </citation>
    <scope>NUCLEOTIDE SEQUENCE [LARGE SCALE GENOMIC DNA]</scope>
    <source>
        <strain evidence="2">CFT073 / ATCC 700928 / UPEC</strain>
    </source>
</reference>
<dbReference type="Proteomes" id="UP000001410">
    <property type="component" value="Chromosome"/>
</dbReference>
<name>A0A0H2VBN4_ECOL6</name>
<dbReference type="KEGG" id="ecc:c4243"/>
<dbReference type="HOGENOM" id="CLU_3232827_0_0_6"/>
<sequence length="43" mass="4611">MQIQYIATHPVGLISAAHQAILHLSPVSKESFDSLSINVLLPA</sequence>
<evidence type="ECO:0000313" key="2">
    <source>
        <dbReference type="Proteomes" id="UP000001410"/>
    </source>
</evidence>